<organism evidence="3 4">
    <name type="scientific">Ramazzottius varieornatus</name>
    <name type="common">Water bear</name>
    <name type="synonym">Tardigrade</name>
    <dbReference type="NCBI Taxonomy" id="947166"/>
    <lineage>
        <taxon>Eukaryota</taxon>
        <taxon>Metazoa</taxon>
        <taxon>Ecdysozoa</taxon>
        <taxon>Tardigrada</taxon>
        <taxon>Eutardigrada</taxon>
        <taxon>Parachela</taxon>
        <taxon>Hypsibioidea</taxon>
        <taxon>Ramazzottiidae</taxon>
        <taxon>Ramazzottius</taxon>
    </lineage>
</organism>
<keyword evidence="1" id="KW-0472">Membrane</keyword>
<dbReference type="EMBL" id="BDGG01000011">
    <property type="protein sequence ID" value="GAV04918.1"/>
    <property type="molecule type" value="Genomic_DNA"/>
</dbReference>
<keyword evidence="1" id="KW-0812">Transmembrane</keyword>
<keyword evidence="4" id="KW-1185">Reference proteome</keyword>
<dbReference type="AlphaFoldDB" id="A0A1D1VYM3"/>
<evidence type="ECO:0000313" key="4">
    <source>
        <dbReference type="Proteomes" id="UP000186922"/>
    </source>
</evidence>
<reference evidence="3 4" key="1">
    <citation type="journal article" date="2016" name="Nat. Commun.">
        <title>Extremotolerant tardigrade genome and improved radiotolerance of human cultured cells by tardigrade-unique protein.</title>
        <authorList>
            <person name="Hashimoto T."/>
            <person name="Horikawa D.D."/>
            <person name="Saito Y."/>
            <person name="Kuwahara H."/>
            <person name="Kozuka-Hata H."/>
            <person name="Shin-I T."/>
            <person name="Minakuchi Y."/>
            <person name="Ohishi K."/>
            <person name="Motoyama A."/>
            <person name="Aizu T."/>
            <person name="Enomoto A."/>
            <person name="Kondo K."/>
            <person name="Tanaka S."/>
            <person name="Hara Y."/>
            <person name="Koshikawa S."/>
            <person name="Sagara H."/>
            <person name="Miura T."/>
            <person name="Yokobori S."/>
            <person name="Miyagawa K."/>
            <person name="Suzuki Y."/>
            <person name="Kubo T."/>
            <person name="Oyama M."/>
            <person name="Kohara Y."/>
            <person name="Fujiyama A."/>
            <person name="Arakawa K."/>
            <person name="Katayama T."/>
            <person name="Toyoda A."/>
            <person name="Kunieda T."/>
        </authorList>
    </citation>
    <scope>NUCLEOTIDE SEQUENCE [LARGE SCALE GENOMIC DNA]</scope>
    <source>
        <strain evidence="3 4">YOKOZUNA-1</strain>
    </source>
</reference>
<dbReference type="Proteomes" id="UP000186922">
    <property type="component" value="Unassembled WGS sequence"/>
</dbReference>
<feature type="signal peptide" evidence="2">
    <location>
        <begin position="1"/>
        <end position="31"/>
    </location>
</feature>
<proteinExistence type="predicted"/>
<name>A0A1D1VYM3_RAMVA</name>
<evidence type="ECO:0000256" key="1">
    <source>
        <dbReference type="SAM" id="Phobius"/>
    </source>
</evidence>
<accession>A0A1D1VYM3</accession>
<keyword evidence="1" id="KW-1133">Transmembrane helix</keyword>
<protein>
    <recommendedName>
        <fullName evidence="5">Protein quiver</fullName>
    </recommendedName>
</protein>
<evidence type="ECO:0000313" key="3">
    <source>
        <dbReference type="EMBL" id="GAV04918.1"/>
    </source>
</evidence>
<comment type="caution">
    <text evidence="3">The sequence shown here is derived from an EMBL/GenBank/DDBJ whole genome shotgun (WGS) entry which is preliminary data.</text>
</comment>
<feature type="transmembrane region" description="Helical" evidence="1">
    <location>
        <begin position="213"/>
        <end position="233"/>
    </location>
</feature>
<feature type="chain" id="PRO_5008898988" description="Protein quiver" evidence="2">
    <location>
        <begin position="32"/>
        <end position="251"/>
    </location>
</feature>
<evidence type="ECO:0008006" key="5">
    <source>
        <dbReference type="Google" id="ProtNLM"/>
    </source>
</evidence>
<gene>
    <name evidence="3" type="primary">RvY_15119-1</name>
    <name evidence="3" type="synonym">RvY_15119.1</name>
    <name evidence="3" type="ORF">RvY_15119</name>
</gene>
<keyword evidence="2" id="KW-0732">Signal</keyword>
<sequence length="251" mass="27020">MLYSQTSVLMNFGSCLVVLVAAAVFPLLAEGAKRCVVCQSSGWTDTGHGAVPNSQANQSYVKSQWDKCANSLSTLKNYELDCVDIPNQAAKPAEYFCLTTIYYGNHRQPLNTYRSCYVVGDKTPAHVKTDLDTKGWGCFDDLIIASNIPLTICVCKADSCNTWSSDNLNSSPPIVSGGNIESTAESLITDSTNPSSIGDGGISKDSSSSACTAIFSFWPLLAGLLMTGIYIGMNLQSSKLVVRYNYSHIPF</sequence>
<evidence type="ECO:0000256" key="2">
    <source>
        <dbReference type="SAM" id="SignalP"/>
    </source>
</evidence>